<dbReference type="InterPro" id="IPR029044">
    <property type="entry name" value="Nucleotide-diphossugar_trans"/>
</dbReference>
<name>A0A174SAS4_BACT4</name>
<dbReference type="Gene3D" id="3.90.550.20">
    <property type="match status" value="1"/>
</dbReference>
<dbReference type="InterPro" id="IPR008441">
    <property type="entry name" value="AfumC-like_glycosyl_Trfase"/>
</dbReference>
<evidence type="ECO:0000313" key="2">
    <source>
        <dbReference type="Proteomes" id="UP000095541"/>
    </source>
</evidence>
<evidence type="ECO:0000313" key="1">
    <source>
        <dbReference type="EMBL" id="CUP94812.1"/>
    </source>
</evidence>
<sequence>MLKKTELKRAVKGLVPMKLWNARRTASIIRQHKNVAAFWIPVIEAYYNEEIGSYSLKPKKELDTQKVIWQYWGQGMDKDSLPEIVQICFDSVDRNRGDYRVIRLTDTTVSEYIDLPDFVWRKRENAQFTRTLFSDLLRIALLSVYGGVWLDATILLTGGLPDTYGKYDFFMFQRSEEEKNKRYWEGVYAYYFGWRTDFKVKVLNSIIFAQKDSLVISTLKDLLLYFWETQDSVPDYFFFQILFDELITKRLSNKNCPVINDCIPHIIQTKINGKYEEVSFGEALKLTNIHKMAYFDDAGIMRLKTILKQNRRV</sequence>
<organism evidence="1 2">
    <name type="scientific">Bacteroides thetaiotaomicron</name>
    <dbReference type="NCBI Taxonomy" id="818"/>
    <lineage>
        <taxon>Bacteria</taxon>
        <taxon>Pseudomonadati</taxon>
        <taxon>Bacteroidota</taxon>
        <taxon>Bacteroidia</taxon>
        <taxon>Bacteroidales</taxon>
        <taxon>Bacteroidaceae</taxon>
        <taxon>Bacteroides</taxon>
    </lineage>
</organism>
<dbReference type="Proteomes" id="UP000095541">
    <property type="component" value="Unassembled WGS sequence"/>
</dbReference>
<gene>
    <name evidence="1" type="ORF">ERS852557_02199</name>
</gene>
<reference evidence="1 2" key="1">
    <citation type="submission" date="2015-09" db="EMBL/GenBank/DDBJ databases">
        <authorList>
            <consortium name="Pathogen Informatics"/>
        </authorList>
    </citation>
    <scope>NUCLEOTIDE SEQUENCE [LARGE SCALE GENOMIC DNA]</scope>
    <source>
        <strain evidence="1 2">2789STDY5834945</strain>
    </source>
</reference>
<accession>A0A174SAS4</accession>
<dbReference type="EMBL" id="CZBI01000003">
    <property type="protein sequence ID" value="CUP94812.1"/>
    <property type="molecule type" value="Genomic_DNA"/>
</dbReference>
<dbReference type="Pfam" id="PF05704">
    <property type="entry name" value="Caps_synth"/>
    <property type="match status" value="1"/>
</dbReference>
<dbReference type="GO" id="GO:0016757">
    <property type="term" value="F:glycosyltransferase activity"/>
    <property type="evidence" value="ECO:0007669"/>
    <property type="project" value="InterPro"/>
</dbReference>
<dbReference type="RefSeq" id="WP_055218715.1">
    <property type="nucleotide sequence ID" value="NZ_CZBI01000003.1"/>
</dbReference>
<dbReference type="SUPFAM" id="SSF53448">
    <property type="entry name" value="Nucleotide-diphospho-sugar transferases"/>
    <property type="match status" value="1"/>
</dbReference>
<dbReference type="AlphaFoldDB" id="A0A174SAS4"/>
<proteinExistence type="predicted"/>
<protein>
    <submittedName>
        <fullName evidence="1">Capsular polysaccharide synthesis protein</fullName>
    </submittedName>
</protein>